<evidence type="ECO:0000313" key="1">
    <source>
        <dbReference type="EMBL" id="JAH43784.1"/>
    </source>
</evidence>
<sequence>MKVVTTSCCFVYKVVEANLVFIVVESGQLLRVGEGL</sequence>
<proteinExistence type="predicted"/>
<organism evidence="1">
    <name type="scientific">Anguilla anguilla</name>
    <name type="common">European freshwater eel</name>
    <name type="synonym">Muraena anguilla</name>
    <dbReference type="NCBI Taxonomy" id="7936"/>
    <lineage>
        <taxon>Eukaryota</taxon>
        <taxon>Metazoa</taxon>
        <taxon>Chordata</taxon>
        <taxon>Craniata</taxon>
        <taxon>Vertebrata</taxon>
        <taxon>Euteleostomi</taxon>
        <taxon>Actinopterygii</taxon>
        <taxon>Neopterygii</taxon>
        <taxon>Teleostei</taxon>
        <taxon>Anguilliformes</taxon>
        <taxon>Anguillidae</taxon>
        <taxon>Anguilla</taxon>
    </lineage>
</organism>
<accession>A0A0E9SR22</accession>
<reference evidence="1" key="2">
    <citation type="journal article" date="2015" name="Fish Shellfish Immunol.">
        <title>Early steps in the European eel (Anguilla anguilla)-Vibrio vulnificus interaction in the gills: Role of the RtxA13 toxin.</title>
        <authorList>
            <person name="Callol A."/>
            <person name="Pajuelo D."/>
            <person name="Ebbesson L."/>
            <person name="Teles M."/>
            <person name="MacKenzie S."/>
            <person name="Amaro C."/>
        </authorList>
    </citation>
    <scope>NUCLEOTIDE SEQUENCE</scope>
</reference>
<protein>
    <submittedName>
        <fullName evidence="1">Uncharacterized protein</fullName>
    </submittedName>
</protein>
<name>A0A0E9SR22_ANGAN</name>
<reference evidence="1" key="1">
    <citation type="submission" date="2014-11" db="EMBL/GenBank/DDBJ databases">
        <authorList>
            <person name="Amaro Gonzalez C."/>
        </authorList>
    </citation>
    <scope>NUCLEOTIDE SEQUENCE</scope>
</reference>
<dbReference type="AlphaFoldDB" id="A0A0E9SR22"/>
<dbReference type="EMBL" id="GBXM01064793">
    <property type="protein sequence ID" value="JAH43784.1"/>
    <property type="molecule type" value="Transcribed_RNA"/>
</dbReference>